<dbReference type="PANTHER" id="PTHR14024:SF11">
    <property type="entry name" value="PERILIPIN-3"/>
    <property type="match status" value="1"/>
</dbReference>
<evidence type="ECO:0000313" key="7">
    <source>
        <dbReference type="Proteomes" id="UP000694402"/>
    </source>
</evidence>
<dbReference type="RefSeq" id="XP_024277223.1">
    <property type="nucleotide sequence ID" value="XM_024421455.2"/>
</dbReference>
<sequence length="516" mass="55045">MFCQVCCQGLVGSRLSGLNFAAKSTEDRSMPNILFLLSARSVTKLTTYLETNIWKSMRSCIMRNLEISLNTSCTMADSGKTDEPSTATAQPTNGDQQSVVSRVGSIPLVSSACGVVSNAYSSTKDSMPLLKGVMEAAESGVRTLGAAATTGSKPLLDRLEPQISVVNHYAMMGLDKVEKLQILQQPADKLVSDTIGIMYQSVSGTKEAMTGAVTGAKETMTGAVMSAVFGGVEMTQAAASGLFSSFMVTGVGQMVSSGVGLALSHSENWVDHNLPLSDRELAALAEPATGEVTTAPVVSSSYFVRLGKLSSKVQERALEQSLVRARHARDATYATLAQITSTLDLLEKARSTLATANHQLGGAPEQLLQRWKEWQEKQPKDGGVEMGEVDGPKDQTEQLEWRTLSMVRGLSDQLRSACSGVVSSAQGLPGAVQDQLANARKAAEELHSSLGNTSTLTPPLLEQTRHHLTQVRQSLDGVVEYLLNNTPLNWLVGPFAPQITEKGEGRWAANKGAPQN</sequence>
<dbReference type="GO" id="GO:0010890">
    <property type="term" value="P:positive regulation of triglyceride storage"/>
    <property type="evidence" value="ECO:0007669"/>
    <property type="project" value="TreeGrafter"/>
</dbReference>
<comment type="similarity">
    <text evidence="2 4">Belongs to the perilipin family.</text>
</comment>
<dbReference type="GeneID" id="112250914"/>
<dbReference type="CTD" id="10226"/>
<gene>
    <name evidence="6" type="primary">plin3</name>
</gene>
<comment type="subcellular location">
    <subcellularLocation>
        <location evidence="1">Lipid droplet</location>
    </subcellularLocation>
</comment>
<dbReference type="GO" id="GO:0005829">
    <property type="term" value="C:cytosol"/>
    <property type="evidence" value="ECO:0007669"/>
    <property type="project" value="TreeGrafter"/>
</dbReference>
<accession>A0AAZ3RT21</accession>
<reference evidence="6" key="3">
    <citation type="submission" date="2025-09" db="UniProtKB">
        <authorList>
            <consortium name="Ensembl"/>
        </authorList>
    </citation>
    <scope>IDENTIFICATION</scope>
</reference>
<evidence type="ECO:0000256" key="3">
    <source>
        <dbReference type="ARBA" id="ARBA00022677"/>
    </source>
</evidence>
<reference evidence="6" key="2">
    <citation type="submission" date="2025-08" db="UniProtKB">
        <authorList>
            <consortium name="Ensembl"/>
        </authorList>
    </citation>
    <scope>IDENTIFICATION</scope>
</reference>
<dbReference type="GO" id="GO:0019915">
    <property type="term" value="P:lipid storage"/>
    <property type="evidence" value="ECO:0007669"/>
    <property type="project" value="TreeGrafter"/>
</dbReference>
<dbReference type="Proteomes" id="UP000694402">
    <property type="component" value="Unassembled WGS sequence"/>
</dbReference>
<feature type="compositionally biased region" description="Polar residues" evidence="5">
    <location>
        <begin position="84"/>
        <end position="98"/>
    </location>
</feature>
<evidence type="ECO:0000256" key="1">
    <source>
        <dbReference type="ARBA" id="ARBA00004502"/>
    </source>
</evidence>
<dbReference type="PANTHER" id="PTHR14024">
    <property type="entry name" value="PERILIPIN"/>
    <property type="match status" value="1"/>
</dbReference>
<dbReference type="SUPFAM" id="SSF109775">
    <property type="entry name" value="Mannose-6-phosphate receptor binding protein 1 (Tip47), C-terminal domain"/>
    <property type="match status" value="1"/>
</dbReference>
<dbReference type="Ensembl" id="ENSOTST00005114835.1">
    <property type="protein sequence ID" value="ENSOTSP00005144243.1"/>
    <property type="gene ID" value="ENSOTSG00005042379.2"/>
</dbReference>
<dbReference type="Gene3D" id="1.20.120.340">
    <property type="entry name" value="Flagellar protein FliS"/>
    <property type="match status" value="1"/>
</dbReference>
<feature type="region of interest" description="Disordered" evidence="5">
    <location>
        <begin position="76"/>
        <end position="98"/>
    </location>
</feature>
<dbReference type="KEGG" id="otw:112250914"/>
<evidence type="ECO:0000256" key="4">
    <source>
        <dbReference type="PIRNR" id="PIRNR036881"/>
    </source>
</evidence>
<dbReference type="InterPro" id="IPR004279">
    <property type="entry name" value="Perilipin"/>
</dbReference>
<evidence type="ECO:0000256" key="5">
    <source>
        <dbReference type="SAM" id="MobiDB-lite"/>
    </source>
</evidence>
<organism evidence="6 7">
    <name type="scientific">Oncorhynchus tshawytscha</name>
    <name type="common">Chinook salmon</name>
    <name type="synonym">Salmo tshawytscha</name>
    <dbReference type="NCBI Taxonomy" id="74940"/>
    <lineage>
        <taxon>Eukaryota</taxon>
        <taxon>Metazoa</taxon>
        <taxon>Chordata</taxon>
        <taxon>Craniata</taxon>
        <taxon>Vertebrata</taxon>
        <taxon>Euteleostomi</taxon>
        <taxon>Actinopterygii</taxon>
        <taxon>Neopterygii</taxon>
        <taxon>Teleostei</taxon>
        <taxon>Protacanthopterygii</taxon>
        <taxon>Salmoniformes</taxon>
        <taxon>Salmonidae</taxon>
        <taxon>Salmoninae</taxon>
        <taxon>Oncorhynchus</taxon>
    </lineage>
</organism>
<keyword evidence="3" id="KW-0551">Lipid droplet</keyword>
<evidence type="ECO:0000256" key="2">
    <source>
        <dbReference type="ARBA" id="ARBA00006311"/>
    </source>
</evidence>
<name>A0AAZ3RT21_ONCTS</name>
<dbReference type="Gene3D" id="3.30.720.170">
    <property type="entry name" value="Perilipin, alpha-beta domain"/>
    <property type="match status" value="1"/>
</dbReference>
<dbReference type="Pfam" id="PF03036">
    <property type="entry name" value="Perilipin"/>
    <property type="match status" value="1"/>
</dbReference>
<dbReference type="GO" id="GO:0005811">
    <property type="term" value="C:lipid droplet"/>
    <property type="evidence" value="ECO:0007669"/>
    <property type="project" value="UniProtKB-SubCell"/>
</dbReference>
<protein>
    <recommendedName>
        <fullName evidence="4">Perilipin</fullName>
    </recommendedName>
</protein>
<dbReference type="AlphaFoldDB" id="A0AAZ3RT21"/>
<dbReference type="PIRSF" id="PIRSF036881">
    <property type="entry name" value="PAT"/>
    <property type="match status" value="1"/>
</dbReference>
<dbReference type="GeneTree" id="ENSGT00950000182920"/>
<evidence type="ECO:0000313" key="6">
    <source>
        <dbReference type="Ensembl" id="ENSOTSP00005144243.1"/>
    </source>
</evidence>
<reference evidence="7" key="1">
    <citation type="journal article" date="2018" name="PLoS ONE">
        <title>Chinook salmon (Oncorhynchus tshawytscha) genome and transcriptome.</title>
        <authorList>
            <person name="Christensen K.A."/>
            <person name="Leong J.S."/>
            <person name="Sakhrani D."/>
            <person name="Biagi C.A."/>
            <person name="Minkley D.R."/>
            <person name="Withler R.E."/>
            <person name="Rondeau E.B."/>
            <person name="Koop B.F."/>
            <person name="Devlin R.H."/>
        </authorList>
    </citation>
    <scope>NUCLEOTIDE SEQUENCE [LARGE SCALE GENOMIC DNA]</scope>
</reference>
<proteinExistence type="inferred from homology"/>
<keyword evidence="7" id="KW-1185">Reference proteome</keyword>